<evidence type="ECO:0000313" key="3">
    <source>
        <dbReference type="Proteomes" id="UP000478148"/>
    </source>
</evidence>
<gene>
    <name evidence="2" type="ORF">ENC19_05270</name>
</gene>
<dbReference type="InterPro" id="IPR001387">
    <property type="entry name" value="Cro/C1-type_HTH"/>
</dbReference>
<proteinExistence type="predicted"/>
<organism evidence="2 3">
    <name type="scientific">Verrucosispora sioxanthis</name>
    <dbReference type="NCBI Taxonomy" id="2499994"/>
    <lineage>
        <taxon>Bacteria</taxon>
        <taxon>Bacillati</taxon>
        <taxon>Actinomycetota</taxon>
        <taxon>Actinomycetes</taxon>
        <taxon>Micromonosporales</taxon>
        <taxon>Micromonosporaceae</taxon>
        <taxon>Micromonospora</taxon>
    </lineage>
</organism>
<name>A0A6M1KVT3_9ACTN</name>
<evidence type="ECO:0000259" key="1">
    <source>
        <dbReference type="PROSITE" id="PS50943"/>
    </source>
</evidence>
<dbReference type="EMBL" id="SAIY01000002">
    <property type="protein sequence ID" value="NGM12129.1"/>
    <property type="molecule type" value="Genomic_DNA"/>
</dbReference>
<keyword evidence="3" id="KW-1185">Reference proteome</keyword>
<dbReference type="GO" id="GO:0003677">
    <property type="term" value="F:DNA binding"/>
    <property type="evidence" value="ECO:0007669"/>
    <property type="project" value="InterPro"/>
</dbReference>
<dbReference type="SUPFAM" id="SSF47413">
    <property type="entry name" value="lambda repressor-like DNA-binding domains"/>
    <property type="match status" value="1"/>
</dbReference>
<feature type="domain" description="HTH cro/C1-type" evidence="1">
    <location>
        <begin position="11"/>
        <end position="65"/>
    </location>
</feature>
<evidence type="ECO:0000313" key="2">
    <source>
        <dbReference type="EMBL" id="NGM12129.1"/>
    </source>
</evidence>
<dbReference type="PROSITE" id="PS50943">
    <property type="entry name" value="HTH_CROC1"/>
    <property type="match status" value="1"/>
</dbReference>
<comment type="caution">
    <text evidence="2">The sequence shown here is derived from an EMBL/GenBank/DDBJ whole genome shotgun (WGS) entry which is preliminary data.</text>
</comment>
<accession>A0A6M1KVT3</accession>
<dbReference type="Gene3D" id="1.10.260.40">
    <property type="entry name" value="lambda repressor-like DNA-binding domains"/>
    <property type="match status" value="1"/>
</dbReference>
<dbReference type="InterPro" id="IPR010982">
    <property type="entry name" value="Lambda_DNA-bd_dom_sf"/>
</dbReference>
<dbReference type="InterPro" id="IPR043917">
    <property type="entry name" value="DUF5753"/>
</dbReference>
<protein>
    <submittedName>
        <fullName evidence="2">Helix-turn-helix transcriptional regulator</fullName>
    </submittedName>
</protein>
<reference evidence="2 3" key="1">
    <citation type="submission" date="2020-02" db="EMBL/GenBank/DDBJ databases">
        <title>Draft Genome Sequence of Verrucosispora sp. Strain CWR15, Isolated from Gulf of Mexico Sponge.</title>
        <authorList>
            <person name="Kennedy S.J."/>
            <person name="Cella E."/>
            <person name="Azarian T."/>
            <person name="Baker B.J."/>
            <person name="Shaw L.N."/>
        </authorList>
    </citation>
    <scope>NUCLEOTIDE SEQUENCE [LARGE SCALE GENOMIC DNA]</scope>
    <source>
        <strain evidence="2 3">CWR15</strain>
    </source>
</reference>
<dbReference type="RefSeq" id="WP_164446037.1">
    <property type="nucleotide sequence ID" value="NZ_SAIY01000002.1"/>
</dbReference>
<dbReference type="Pfam" id="PF19054">
    <property type="entry name" value="DUF5753"/>
    <property type="match status" value="1"/>
</dbReference>
<sequence length="262" mass="28820">MGNGAVGNEALRVAMADKGETAESLAGKVGVDPKTAARWLADGRIPHPRTRIAVANLLGRKAAELWPEPFRRRDLPWFRAWAELEQDARSIRSYEPLLVPGLLQTEAYARSVLATGGLLAPTEVDEMVVARLARQRVLERETPLQLVAVIDEVVLRRPVSRDPRVMAEQLAQLAALGEREHVQVRVIPAENPWHTGLAGPFVLARMPDGAEAAYLDNQLRGQVVTDSADLASLGARWESVTGEALPRRRSIDLIREVATTWS</sequence>
<dbReference type="AlphaFoldDB" id="A0A6M1KVT3"/>
<dbReference type="CDD" id="cd00093">
    <property type="entry name" value="HTH_XRE"/>
    <property type="match status" value="1"/>
</dbReference>
<dbReference type="Proteomes" id="UP000478148">
    <property type="component" value="Unassembled WGS sequence"/>
</dbReference>